<dbReference type="InterPro" id="IPR004914">
    <property type="entry name" value="Antirestrict"/>
</dbReference>
<dbReference type="OrthoDB" id="1164967at2"/>
<comment type="caution">
    <text evidence="2">The sequence shown here is derived from an EMBL/GenBank/DDBJ whole genome shotgun (WGS) entry which is preliminary data.</text>
</comment>
<dbReference type="EMBL" id="NTFI01000018">
    <property type="protein sequence ID" value="PHQ23561.1"/>
    <property type="molecule type" value="Genomic_DNA"/>
</dbReference>
<dbReference type="Pfam" id="PF03230">
    <property type="entry name" value="Antirestrict"/>
    <property type="match status" value="1"/>
</dbReference>
<dbReference type="Gene3D" id="3.30.70.3580">
    <property type="entry name" value="Antirestriction protein"/>
    <property type="match status" value="1"/>
</dbReference>
<dbReference type="Proteomes" id="UP000229044">
    <property type="component" value="Unassembled WGS sequence"/>
</dbReference>
<sequence>MVSGVLTTAIRRRSSRRVRIFAMTTAQALPEFFTRVPTLQRAETMHQYWGDRCVNLEMFVFSFMNTFNEAYNGGYWDLNITSNDALYMSLSTDEPVRLVSPLNYADETMSADAAGLVLTIYASSYGMHKFPEDAYLLETYDKLMEVVGDHPEASKIYRLLD</sequence>
<keyword evidence="3" id="KW-1185">Reference proteome</keyword>
<dbReference type="InterPro" id="IPR042297">
    <property type="entry name" value="Antirestriction_sf"/>
</dbReference>
<name>A0A2G1V9X7_9GAMM</name>
<reference evidence="2 3" key="1">
    <citation type="submission" date="2017-09" db="EMBL/GenBank/DDBJ databases">
        <title>The draft genome sequences of Marinobacter guineae M3B.</title>
        <authorList>
            <person name="Cao J."/>
        </authorList>
    </citation>
    <scope>NUCLEOTIDE SEQUENCE [LARGE SCALE GENOMIC DNA]</scope>
    <source>
        <strain evidence="2 3">M3B</strain>
    </source>
</reference>
<evidence type="ECO:0000313" key="3">
    <source>
        <dbReference type="Proteomes" id="UP000229044"/>
    </source>
</evidence>
<evidence type="ECO:0000313" key="2">
    <source>
        <dbReference type="EMBL" id="PHQ23561.1"/>
    </source>
</evidence>
<protein>
    <recommendedName>
        <fullName evidence="4">Antirestriction protein</fullName>
    </recommendedName>
</protein>
<evidence type="ECO:0000256" key="1">
    <source>
        <dbReference type="ARBA" id="ARBA00008618"/>
    </source>
</evidence>
<dbReference type="AlphaFoldDB" id="A0A2G1V9X7"/>
<accession>A0A2G1V9X7</accession>
<evidence type="ECO:0008006" key="4">
    <source>
        <dbReference type="Google" id="ProtNLM"/>
    </source>
</evidence>
<organism evidence="2 3">
    <name type="scientific">Marinobacter guineae</name>
    <dbReference type="NCBI Taxonomy" id="432303"/>
    <lineage>
        <taxon>Bacteria</taxon>
        <taxon>Pseudomonadati</taxon>
        <taxon>Pseudomonadota</taxon>
        <taxon>Gammaproteobacteria</taxon>
        <taxon>Pseudomonadales</taxon>
        <taxon>Marinobacteraceae</taxon>
        <taxon>Marinobacter</taxon>
    </lineage>
</organism>
<proteinExistence type="inferred from homology"/>
<comment type="similarity">
    <text evidence="1">Belongs to the antirestriction protein family.</text>
</comment>
<gene>
    <name evidence="2" type="ORF">CLH62_20755</name>
</gene>